<evidence type="ECO:0000256" key="2">
    <source>
        <dbReference type="ARBA" id="ARBA00022525"/>
    </source>
</evidence>
<reference evidence="5" key="1">
    <citation type="journal article" date="2019" name="bioRxiv">
        <title>The Genome of the Zebra Mussel, Dreissena polymorpha: A Resource for Invasive Species Research.</title>
        <authorList>
            <person name="McCartney M.A."/>
            <person name="Auch B."/>
            <person name="Kono T."/>
            <person name="Mallez S."/>
            <person name="Zhang Y."/>
            <person name="Obille A."/>
            <person name="Becker A."/>
            <person name="Abrahante J.E."/>
            <person name="Garbe J."/>
            <person name="Badalamenti J.P."/>
            <person name="Herman A."/>
            <person name="Mangelson H."/>
            <person name="Liachko I."/>
            <person name="Sullivan S."/>
            <person name="Sone E.D."/>
            <person name="Koren S."/>
            <person name="Silverstein K.A.T."/>
            <person name="Beckman K.B."/>
            <person name="Gohl D.M."/>
        </authorList>
    </citation>
    <scope>NUCLEOTIDE SEQUENCE</scope>
    <source>
        <strain evidence="5">Duluth1</strain>
        <tissue evidence="5">Whole animal</tissue>
    </source>
</reference>
<reference evidence="5" key="2">
    <citation type="submission" date="2020-11" db="EMBL/GenBank/DDBJ databases">
        <authorList>
            <person name="McCartney M.A."/>
            <person name="Auch B."/>
            <person name="Kono T."/>
            <person name="Mallez S."/>
            <person name="Becker A."/>
            <person name="Gohl D.M."/>
            <person name="Silverstein K.A.T."/>
            <person name="Koren S."/>
            <person name="Bechman K.B."/>
            <person name="Herman A."/>
            <person name="Abrahante J.E."/>
            <person name="Garbe J."/>
        </authorList>
    </citation>
    <scope>NUCLEOTIDE SEQUENCE</scope>
    <source>
        <strain evidence="5">Duluth1</strain>
        <tissue evidence="5">Whole animal</tissue>
    </source>
</reference>
<dbReference type="EMBL" id="JAIWYP010000003">
    <property type="protein sequence ID" value="KAH3859893.1"/>
    <property type="molecule type" value="Genomic_DNA"/>
</dbReference>
<dbReference type="PANTHER" id="PTHR22923:SF116">
    <property type="entry name" value="C1Q DOMAIN-CONTAINING PROTEIN"/>
    <property type="match status" value="1"/>
</dbReference>
<name>A0A9D4LLL9_DREPO</name>
<accession>A0A9D4LLL9</accession>
<comment type="caution">
    <text evidence="5">The sequence shown here is derived from an EMBL/GenBank/DDBJ whole genome shotgun (WGS) entry which is preliminary data.</text>
</comment>
<dbReference type="PANTHER" id="PTHR22923">
    <property type="entry name" value="CEREBELLIN-RELATED"/>
    <property type="match status" value="1"/>
</dbReference>
<comment type="subcellular location">
    <subcellularLocation>
        <location evidence="1">Secreted</location>
    </subcellularLocation>
</comment>
<proteinExistence type="predicted"/>
<dbReference type="PROSITE" id="PS50871">
    <property type="entry name" value="C1Q"/>
    <property type="match status" value="1"/>
</dbReference>
<dbReference type="InterPro" id="IPR008983">
    <property type="entry name" value="Tumour_necrosis_fac-like_dom"/>
</dbReference>
<dbReference type="PRINTS" id="PR00007">
    <property type="entry name" value="COMPLEMNTC1Q"/>
</dbReference>
<dbReference type="Pfam" id="PF00386">
    <property type="entry name" value="C1q"/>
    <property type="match status" value="1"/>
</dbReference>
<evidence type="ECO:0000259" key="4">
    <source>
        <dbReference type="PROSITE" id="PS50871"/>
    </source>
</evidence>
<dbReference type="Proteomes" id="UP000828390">
    <property type="component" value="Unassembled WGS sequence"/>
</dbReference>
<evidence type="ECO:0000313" key="5">
    <source>
        <dbReference type="EMBL" id="KAH3859893.1"/>
    </source>
</evidence>
<dbReference type="SMART" id="SM00110">
    <property type="entry name" value="C1Q"/>
    <property type="match status" value="1"/>
</dbReference>
<dbReference type="InterPro" id="IPR050822">
    <property type="entry name" value="Cerebellin_Synaptic_Org"/>
</dbReference>
<keyword evidence="2" id="KW-0964">Secreted</keyword>
<dbReference type="GO" id="GO:0005576">
    <property type="term" value="C:extracellular region"/>
    <property type="evidence" value="ECO:0007669"/>
    <property type="project" value="UniProtKB-SubCell"/>
</dbReference>
<protein>
    <recommendedName>
        <fullName evidence="4">C1q domain-containing protein</fullName>
    </recommendedName>
</protein>
<dbReference type="InterPro" id="IPR001073">
    <property type="entry name" value="C1q_dom"/>
</dbReference>
<gene>
    <name evidence="5" type="ORF">DPMN_102714</name>
</gene>
<evidence type="ECO:0000313" key="6">
    <source>
        <dbReference type="Proteomes" id="UP000828390"/>
    </source>
</evidence>
<dbReference type="SUPFAM" id="SSF49842">
    <property type="entry name" value="TNF-like"/>
    <property type="match status" value="1"/>
</dbReference>
<keyword evidence="6" id="KW-1185">Reference proteome</keyword>
<organism evidence="5 6">
    <name type="scientific">Dreissena polymorpha</name>
    <name type="common">Zebra mussel</name>
    <name type="synonym">Mytilus polymorpha</name>
    <dbReference type="NCBI Taxonomy" id="45954"/>
    <lineage>
        <taxon>Eukaryota</taxon>
        <taxon>Metazoa</taxon>
        <taxon>Spiralia</taxon>
        <taxon>Lophotrochozoa</taxon>
        <taxon>Mollusca</taxon>
        <taxon>Bivalvia</taxon>
        <taxon>Autobranchia</taxon>
        <taxon>Heteroconchia</taxon>
        <taxon>Euheterodonta</taxon>
        <taxon>Imparidentia</taxon>
        <taxon>Neoheterodontei</taxon>
        <taxon>Myida</taxon>
        <taxon>Dreissenoidea</taxon>
        <taxon>Dreissenidae</taxon>
        <taxon>Dreissena</taxon>
    </lineage>
</organism>
<dbReference type="Gene3D" id="2.60.120.40">
    <property type="match status" value="1"/>
</dbReference>
<sequence>MLYEYEERLLERVLRNEIGLENTLKDSVKTHSKVEDALQQLGDSKVLIKSTLGAMKEKQATMDLTLREFMENLTRHVNSTLTTSVNNFESKHEALALKSSTLVSDAIVELTQNVSATIQRVTNLQEKLKAQSIIPTIFYARLASDANLVSNQDVVFPTVTVNEGQGYNPGTGRFTASVPGIYLFSVQICVLYEKYAYLEIVQQGTTLQRSVFSDKSGHHSCVTMQAAARVASGDQIWLRATSSCYFIADSLRYTSFLGALIHV</sequence>
<feature type="domain" description="C1q" evidence="4">
    <location>
        <begin position="131"/>
        <end position="263"/>
    </location>
</feature>
<dbReference type="AlphaFoldDB" id="A0A9D4LLL9"/>
<evidence type="ECO:0000256" key="1">
    <source>
        <dbReference type="ARBA" id="ARBA00004613"/>
    </source>
</evidence>
<evidence type="ECO:0000256" key="3">
    <source>
        <dbReference type="ARBA" id="ARBA00022729"/>
    </source>
</evidence>
<keyword evidence="3" id="KW-0732">Signal</keyword>